<reference evidence="2 3" key="1">
    <citation type="submission" date="2020-12" db="EMBL/GenBank/DDBJ databases">
        <title>Effect of drift, selection, and recombination on the evolution of hybrid genomes in Candida yeast pathogens.</title>
        <authorList>
            <person name="Mixao V."/>
            <person name="Ksiezopolska E."/>
            <person name="Saus E."/>
            <person name="Boekhout T."/>
            <person name="Gacser A."/>
            <person name="Gabaldon T."/>
        </authorList>
    </citation>
    <scope>NUCLEOTIDE SEQUENCE [LARGE SCALE GENOMIC DNA]</scope>
    <source>
        <strain evidence="2 3">BP57</strain>
    </source>
</reference>
<dbReference type="PANTHER" id="PTHR28265">
    <property type="entry name" value="MAINTENANCE OF TELOMERE CAPPING PROTEIN 1"/>
    <property type="match status" value="1"/>
</dbReference>
<evidence type="ECO:0000313" key="3">
    <source>
        <dbReference type="Proteomes" id="UP000669133"/>
    </source>
</evidence>
<dbReference type="AlphaFoldDB" id="A0A8H8DAS0"/>
<organism evidence="2 3">
    <name type="scientific">Candida metapsilosis</name>
    <dbReference type="NCBI Taxonomy" id="273372"/>
    <lineage>
        <taxon>Eukaryota</taxon>
        <taxon>Fungi</taxon>
        <taxon>Dikarya</taxon>
        <taxon>Ascomycota</taxon>
        <taxon>Saccharomycotina</taxon>
        <taxon>Pichiomycetes</taxon>
        <taxon>Debaryomycetaceae</taxon>
        <taxon>Candida/Lodderomyces clade</taxon>
        <taxon>Candida</taxon>
    </lineage>
</organism>
<proteinExistence type="predicted"/>
<dbReference type="PANTHER" id="PTHR28265:SF1">
    <property type="entry name" value="MAINTENANCE OF TELOMERE CAPPING PROTEIN 1"/>
    <property type="match status" value="1"/>
</dbReference>
<dbReference type="GeneID" id="93651985"/>
<evidence type="ECO:0000313" key="2">
    <source>
        <dbReference type="EMBL" id="KAG5419588.1"/>
    </source>
</evidence>
<sequence length="427" mass="48413">MSETDDVFDLINSLPETAKDSNANSKPTDDKEVFDFLDEIAQHEQKKPKKKMEPKKKVENIASSNDEEGEETNDPTTGTSSSDTTDEHQKEQTEPTPSDLLEVNPIASLSSWWSSEGNQKVSNLWGTITSNAEKLSEQTYQLASSTTNQLNERSKQLDTEQIGSRLNSLFINISQQIKQGLIEDADEVLNILLVSDLHNFNYLQKLVLNNFNLAMNQVEGDINVNVHEFNHHEEKNGSNEVKLNLFYGKLIDGEKLANANLENAIKEYKKAEMAKEKKEKEEQKEQKDEKEEKSKEEDTHEIVKSNIFITIQPITTKLDSKPQEADTIDSNSTVSTIDSHNNTSFSFTLILKDITNNITITTRTQPFPLRWAQWLDGEQLKLNDAGDVELDLDNVDPKEWVKDWIRQGLNLGAGVLAQEYVIKRMGI</sequence>
<name>A0A8H8DAS0_9ASCO</name>
<accession>A0A8H8DAS0</accession>
<dbReference type="EMBL" id="JAEOAQ010000003">
    <property type="protein sequence ID" value="KAG5419588.1"/>
    <property type="molecule type" value="Genomic_DNA"/>
</dbReference>
<feature type="region of interest" description="Disordered" evidence="1">
    <location>
        <begin position="1"/>
        <end position="103"/>
    </location>
</feature>
<gene>
    <name evidence="2" type="ORF">I9W82_003356</name>
</gene>
<dbReference type="InterPro" id="IPR018814">
    <property type="entry name" value="DUF5427"/>
</dbReference>
<keyword evidence="3" id="KW-1185">Reference proteome</keyword>
<dbReference type="OrthoDB" id="5594977at2759"/>
<dbReference type="Pfam" id="PF10310">
    <property type="entry name" value="DUF5427"/>
    <property type="match status" value="1"/>
</dbReference>
<comment type="caution">
    <text evidence="2">The sequence shown here is derived from an EMBL/GenBank/DDBJ whole genome shotgun (WGS) entry which is preliminary data.</text>
</comment>
<feature type="region of interest" description="Disordered" evidence="1">
    <location>
        <begin position="272"/>
        <end position="299"/>
    </location>
</feature>
<feature type="compositionally biased region" description="Low complexity" evidence="1">
    <location>
        <begin position="74"/>
        <end position="83"/>
    </location>
</feature>
<protein>
    <recommendedName>
        <fullName evidence="4">Maintenance of telomere capping protein 1</fullName>
    </recommendedName>
</protein>
<feature type="compositionally biased region" description="Basic and acidic residues" evidence="1">
    <location>
        <begin position="27"/>
        <end position="45"/>
    </location>
</feature>
<evidence type="ECO:0000256" key="1">
    <source>
        <dbReference type="SAM" id="MobiDB-lite"/>
    </source>
</evidence>
<dbReference type="Proteomes" id="UP000669133">
    <property type="component" value="Unassembled WGS sequence"/>
</dbReference>
<evidence type="ECO:0008006" key="4">
    <source>
        <dbReference type="Google" id="ProtNLM"/>
    </source>
</evidence>
<dbReference type="RefSeq" id="XP_067548704.1">
    <property type="nucleotide sequence ID" value="XM_067692312.1"/>
</dbReference>